<dbReference type="GO" id="GO:0003677">
    <property type="term" value="F:DNA binding"/>
    <property type="evidence" value="ECO:0007669"/>
    <property type="project" value="InterPro"/>
</dbReference>
<dbReference type="EMBL" id="CABPSR010000032">
    <property type="protein sequence ID" value="VVE85717.1"/>
    <property type="molecule type" value="Genomic_DNA"/>
</dbReference>
<dbReference type="Gene3D" id="2.30.30.110">
    <property type="match status" value="1"/>
</dbReference>
<dbReference type="SUPFAM" id="SSF50118">
    <property type="entry name" value="Cell growth inhibitor/plasmid maintenance toxic component"/>
    <property type="match status" value="1"/>
</dbReference>
<dbReference type="InterPro" id="IPR003477">
    <property type="entry name" value="PemK-like"/>
</dbReference>
<evidence type="ECO:0000313" key="1">
    <source>
        <dbReference type="EMBL" id="VVE85717.1"/>
    </source>
</evidence>
<proteinExistence type="predicted"/>
<accession>A0A5E5BK96</accession>
<dbReference type="AlphaFoldDB" id="A0A5E5BK96"/>
<dbReference type="Proteomes" id="UP000335538">
    <property type="component" value="Unassembled WGS sequence"/>
</dbReference>
<organism evidence="1 2">
    <name type="scientific">Pandoraea sputorum</name>
    <dbReference type="NCBI Taxonomy" id="93222"/>
    <lineage>
        <taxon>Bacteria</taxon>
        <taxon>Pseudomonadati</taxon>
        <taxon>Pseudomonadota</taxon>
        <taxon>Betaproteobacteria</taxon>
        <taxon>Burkholderiales</taxon>
        <taxon>Burkholderiaceae</taxon>
        <taxon>Pandoraea</taxon>
    </lineage>
</organism>
<dbReference type="InterPro" id="IPR011067">
    <property type="entry name" value="Plasmid_toxin/cell-grow_inhib"/>
</dbReference>
<gene>
    <name evidence="1" type="ORF">PSP31121_05380</name>
</gene>
<name>A0A5E5BK96_9BURK</name>
<protein>
    <submittedName>
        <fullName evidence="1">Growth inhibitor PemK</fullName>
    </submittedName>
</protein>
<evidence type="ECO:0000313" key="2">
    <source>
        <dbReference type="Proteomes" id="UP000335538"/>
    </source>
</evidence>
<dbReference type="RefSeq" id="WP_191631784.1">
    <property type="nucleotide sequence ID" value="NZ_CABPSR010000032.1"/>
</dbReference>
<sequence length="98" mass="10652">MMRGAFVTLAMRAGFGKPRPAWVIQANPWGEPTSVTVLPIPRTRVAAPLLRVLIPPGAENGLPPPSHVMMHETMTVIREKLGSAFGRIDADARGEVER</sequence>
<reference evidence="1 2" key="1">
    <citation type="submission" date="2019-08" db="EMBL/GenBank/DDBJ databases">
        <authorList>
            <person name="Peeters C."/>
        </authorList>
    </citation>
    <scope>NUCLEOTIDE SEQUENCE [LARGE SCALE GENOMIC DNA]</scope>
    <source>
        <strain evidence="1 2">LMG 31121</strain>
    </source>
</reference>
<dbReference type="Pfam" id="PF02452">
    <property type="entry name" value="PemK_toxin"/>
    <property type="match status" value="1"/>
</dbReference>